<evidence type="ECO:0000256" key="3">
    <source>
        <dbReference type="SAM" id="MobiDB-lite"/>
    </source>
</evidence>
<dbReference type="InterPro" id="IPR034750">
    <property type="entry name" value="CULT"/>
</dbReference>
<dbReference type="GO" id="GO:0046872">
    <property type="term" value="F:metal ion binding"/>
    <property type="evidence" value="ECO:0007669"/>
    <property type="project" value="UniProtKB-KW"/>
</dbReference>
<accession>A0A0M3JZF9</accession>
<dbReference type="FunFam" id="2.170.150.20:FF:000007">
    <property type="entry name" value="Protein cereblon"/>
    <property type="match status" value="1"/>
</dbReference>
<dbReference type="Proteomes" id="UP000267096">
    <property type="component" value="Unassembled WGS sequence"/>
</dbReference>
<protein>
    <submittedName>
        <fullName evidence="7">Protein cereblon (inferred by orthology to a human protein)</fullName>
    </submittedName>
</protein>
<reference evidence="7" key="1">
    <citation type="submission" date="2017-02" db="UniProtKB">
        <authorList>
            <consortium name="WormBaseParasite"/>
        </authorList>
    </citation>
    <scope>IDENTIFICATION</scope>
</reference>
<feature type="region of interest" description="Disordered" evidence="3">
    <location>
        <begin position="227"/>
        <end position="246"/>
    </location>
</feature>
<dbReference type="Pfam" id="PF03226">
    <property type="entry name" value="Yippee-Mis18"/>
    <property type="match status" value="1"/>
</dbReference>
<evidence type="ECO:0000313" key="5">
    <source>
        <dbReference type="EMBL" id="VDK49406.1"/>
    </source>
</evidence>
<sequence>MPYGDVRVLDEHELPTFAQTFYPVSFSKLNFAKSVKFYAALSGHSNFALRTSLTQSLVDRLIKWLLVFHQLDKVNTVLAQGRTAFSYWVAANLPIDMETRLELLDEECTDRRLARECVLIKRIDTIVCKACGQPLTKISNMINVSTEGNSALYVNPGGYVHDLFTVSEVHSTLARGRASSEYSWFPGYKWTIHECSHCSMHVGWRFTSSTLTPASFFGLTRSSIRPADSSHPQNTGQNRNGNGQQLQPYFGDLEII</sequence>
<reference evidence="5 6" key="2">
    <citation type="submission" date="2018-11" db="EMBL/GenBank/DDBJ databases">
        <authorList>
            <consortium name="Pathogen Informatics"/>
        </authorList>
    </citation>
    <scope>NUCLEOTIDE SEQUENCE [LARGE SCALE GENOMIC DNA]</scope>
</reference>
<dbReference type="OrthoDB" id="267517at2759"/>
<evidence type="ECO:0000256" key="2">
    <source>
        <dbReference type="ARBA" id="ARBA00022833"/>
    </source>
</evidence>
<dbReference type="WBParaSite" id="ASIM_0001388701-mRNA-1">
    <property type="protein sequence ID" value="ASIM_0001388701-mRNA-1"/>
    <property type="gene ID" value="ASIM_0001388701"/>
</dbReference>
<feature type="compositionally biased region" description="Low complexity" evidence="3">
    <location>
        <begin position="233"/>
        <end position="245"/>
    </location>
</feature>
<keyword evidence="1" id="KW-0479">Metal-binding</keyword>
<gene>
    <name evidence="5" type="ORF">ASIM_LOCUS13315</name>
</gene>
<keyword evidence="2" id="KW-0862">Zinc</keyword>
<dbReference type="Gene3D" id="2.170.150.20">
    <property type="entry name" value="Peptide methionine sulfoxide reductase"/>
    <property type="match status" value="1"/>
</dbReference>
<dbReference type="AlphaFoldDB" id="A0A0M3JZF9"/>
<organism evidence="7">
    <name type="scientific">Anisakis simplex</name>
    <name type="common">Herring worm</name>
    <dbReference type="NCBI Taxonomy" id="6269"/>
    <lineage>
        <taxon>Eukaryota</taxon>
        <taxon>Metazoa</taxon>
        <taxon>Ecdysozoa</taxon>
        <taxon>Nematoda</taxon>
        <taxon>Chromadorea</taxon>
        <taxon>Rhabditida</taxon>
        <taxon>Spirurina</taxon>
        <taxon>Ascaridomorpha</taxon>
        <taxon>Ascaridoidea</taxon>
        <taxon>Anisakidae</taxon>
        <taxon>Anisakis</taxon>
        <taxon>Anisakis simplex complex</taxon>
    </lineage>
</organism>
<dbReference type="PROSITE" id="PS51788">
    <property type="entry name" value="CULT"/>
    <property type="match status" value="1"/>
</dbReference>
<name>A0A0M3JZF9_ANISI</name>
<evidence type="ECO:0000313" key="6">
    <source>
        <dbReference type="Proteomes" id="UP000267096"/>
    </source>
</evidence>
<proteinExistence type="predicted"/>
<feature type="domain" description="CULT" evidence="4">
    <location>
        <begin position="123"/>
        <end position="228"/>
    </location>
</feature>
<dbReference type="InterPro" id="IPR004910">
    <property type="entry name" value="Yippee/Mis18/Cereblon"/>
</dbReference>
<evidence type="ECO:0000313" key="7">
    <source>
        <dbReference type="WBParaSite" id="ASIM_0001388701-mRNA-1"/>
    </source>
</evidence>
<evidence type="ECO:0000256" key="1">
    <source>
        <dbReference type="ARBA" id="ARBA00022723"/>
    </source>
</evidence>
<dbReference type="EMBL" id="UYRR01031359">
    <property type="protein sequence ID" value="VDK49406.1"/>
    <property type="molecule type" value="Genomic_DNA"/>
</dbReference>
<dbReference type="CDD" id="cd15777">
    <property type="entry name" value="CRBN_C_like"/>
    <property type="match status" value="1"/>
</dbReference>
<keyword evidence="6" id="KW-1185">Reference proteome</keyword>
<dbReference type="Gene3D" id="1.20.58.1480">
    <property type="match status" value="1"/>
</dbReference>
<evidence type="ECO:0000259" key="4">
    <source>
        <dbReference type="PROSITE" id="PS51788"/>
    </source>
</evidence>